<feature type="compositionally biased region" description="Polar residues" evidence="1">
    <location>
        <begin position="32"/>
        <end position="41"/>
    </location>
</feature>
<evidence type="ECO:0008006" key="4">
    <source>
        <dbReference type="Google" id="ProtNLM"/>
    </source>
</evidence>
<evidence type="ECO:0000256" key="1">
    <source>
        <dbReference type="SAM" id="MobiDB-lite"/>
    </source>
</evidence>
<dbReference type="EMBL" id="CP106831">
    <property type="protein sequence ID" value="WIH96287.1"/>
    <property type="molecule type" value="Genomic_DNA"/>
</dbReference>
<gene>
    <name evidence="2" type="ORF">OBA43_08310</name>
</gene>
<proteinExistence type="predicted"/>
<name>A0ABY8V4J8_9FLAO</name>
<evidence type="ECO:0000313" key="3">
    <source>
        <dbReference type="Proteomes" id="UP001223501"/>
    </source>
</evidence>
<sequence length="195" mass="22501">MKQISTLLVLSILLIFQSCGEDKKPRSKDGQTDTVISGDNNITHQPVQSSKGLVLTINADFQKNDELIVFWKDKSVGWFTDEKTIYGGSSDIEGHQSIEFKFPENAIPNDLRIDVSNNKDQKEIKINFIKIKDENREFYVFGDEIKKYFKLNEFISLDEKNNTLYLSVKGDNYDPYLTTTHDFILELEKVLNTTF</sequence>
<accession>A0ABY8V4J8</accession>
<evidence type="ECO:0000313" key="2">
    <source>
        <dbReference type="EMBL" id="WIH96287.1"/>
    </source>
</evidence>
<keyword evidence="3" id="KW-1185">Reference proteome</keyword>
<dbReference type="RefSeq" id="WP_284582912.1">
    <property type="nucleotide sequence ID" value="NZ_CP106831.1"/>
</dbReference>
<feature type="compositionally biased region" description="Basic and acidic residues" evidence="1">
    <location>
        <begin position="21"/>
        <end position="31"/>
    </location>
</feature>
<dbReference type="Proteomes" id="UP001223501">
    <property type="component" value="Chromosome"/>
</dbReference>
<protein>
    <recommendedName>
        <fullName evidence="4">Lipoprotein</fullName>
    </recommendedName>
</protein>
<dbReference type="PROSITE" id="PS51257">
    <property type="entry name" value="PROKAR_LIPOPROTEIN"/>
    <property type="match status" value="1"/>
</dbReference>
<reference evidence="2 3" key="1">
    <citation type="submission" date="2022-09" db="EMBL/GenBank/DDBJ databases">
        <title>Whole genome sequencing analysis of tet(X)-positive Empedobacter falsenii YWS9-3.</title>
        <authorList>
            <person name="Chen C."/>
            <person name="Lv Y.-L."/>
        </authorList>
    </citation>
    <scope>NUCLEOTIDE SEQUENCE [LARGE SCALE GENOMIC DNA]</scope>
    <source>
        <strain evidence="2 3">YWS9-3_T</strain>
    </source>
</reference>
<feature type="region of interest" description="Disordered" evidence="1">
    <location>
        <begin position="21"/>
        <end position="41"/>
    </location>
</feature>
<organism evidence="2 3">
    <name type="scientific">Empedobacter falsenii</name>
    <dbReference type="NCBI Taxonomy" id="343874"/>
    <lineage>
        <taxon>Bacteria</taxon>
        <taxon>Pseudomonadati</taxon>
        <taxon>Bacteroidota</taxon>
        <taxon>Flavobacteriia</taxon>
        <taxon>Flavobacteriales</taxon>
        <taxon>Weeksellaceae</taxon>
        <taxon>Empedobacter</taxon>
    </lineage>
</organism>